<keyword evidence="3" id="KW-0966">Cell projection</keyword>
<evidence type="ECO:0000256" key="1">
    <source>
        <dbReference type="ARBA" id="ARBA00004138"/>
    </source>
</evidence>
<protein>
    <submittedName>
        <fullName evidence="5">Intraflagellar transport protein IFT80</fullName>
    </submittedName>
</protein>
<dbReference type="InterPro" id="IPR036322">
    <property type="entry name" value="WD40_repeat_dom_sf"/>
</dbReference>
<reference evidence="5 6" key="1">
    <citation type="submission" date="2019-05" db="EMBL/GenBank/DDBJ databases">
        <title>The compact genome of Giardia muris reveals important steps in the evolution of intestinal protozoan parasites.</title>
        <authorList>
            <person name="Xu F."/>
            <person name="Jimenez-Gonzalez A."/>
            <person name="Einarsson E."/>
            <person name="Astvaldsson A."/>
            <person name="Peirasmaki D."/>
            <person name="Eckmann L."/>
            <person name="Andersson J.O."/>
            <person name="Svard S.G."/>
            <person name="Jerlstrom-Hultqvist J."/>
        </authorList>
    </citation>
    <scope>NUCLEOTIDE SEQUENCE [LARGE SCALE GENOMIC DNA]</scope>
    <source>
        <strain evidence="5 6">Roberts-Thomson</strain>
    </source>
</reference>
<name>A0A4Z1T8M6_GIAMU</name>
<comment type="subcellular location">
    <subcellularLocation>
        <location evidence="1">Cell projection</location>
        <location evidence="1">Cilium</location>
    </subcellularLocation>
</comment>
<dbReference type="Proteomes" id="UP000315496">
    <property type="component" value="Chromosome 2"/>
</dbReference>
<dbReference type="PANTHER" id="PTHR24098:SF0">
    <property type="entry name" value="OUTER SEGMENT 5"/>
    <property type="match status" value="1"/>
</dbReference>
<keyword evidence="5" id="KW-0282">Flagellum</keyword>
<keyword evidence="2" id="KW-0969">Cilium</keyword>
<sequence length="1058" mass="112304">MLPTTSFYLRDPPGLSAIAWIGTDLAIVASHADRCLYEAILHPSLETIRLARISDPLPSTVLALAALPPGTSSGLSSSTAGPFVAANTRCPYQITRATSAAADSGQTILVLGCADGTLGFMHLDVVGMGCVSQRIMIRKQKFSPIGPHVDSVGGTHPVTALCMVQPRGSSLVVGTETGVLLLYALTGGAYQFKCMLRGDFGAPIHALSCLDRSRVAVAFGNQMNVIHIGKSSAAELAYRIPSENDSITSVACTPETIILGCEYRGTVVLDSFTGLEIGHVAPPPGDAISSVAGQCVAGSSFIVATRRGALISCRANGSIMGCTTVHDAIPTKASKITSDGSSASILSPHSELSQQTTDQNYRSGIGGLYLVSFCPYGGAFVALGFMGLLVGYAPPQRISSGYLSAEVIDREHIQITDARLQVTERYAVPEPIVSLFISAFAENVRIGATTATSIIVWNPPSTRRTFDQDLKMGLVAKVQWITDPLRSTSYSDMIQTKSSAPPKMKPATSQPTLLFEGLTEGGNPSPTPGIVEEKKGHCSNAPTKTAAYLRNSPALIFLGDSCHVIVDISGEANIISSTTLAVIATIYTPGVMSIKHAALIDTAFVYVENGNVLRVVDPKTGNYIIRGANHPKPIRELAIGISIAQKMALSVNGSQASTAPVNGFSLSNVFGMITGSQGLGSTASNPVVPQKTTATNDESTSEASKYILALLDSGYNVYTGRLTTSASNYQKINNSPSSSILSQTKYPNAMPLSIKFVAHTDILALLVPDTGGLPPAATQIGETTGSDCKLRLILDTYPVRSNITTEEPVFVSPSVLDYSAVQKAIASVSVFEEDPSRILAAYKMFCRAGMHSIIRVTPLSLKRDSSIGNVSIMSHAAISLCAGASTPIIPLSDFCIILKYLCQADQTDHALRLCRFLDQRPLWAQMASYSVERENVSSLESALSGLGMVAKASYCHGLHGESPGAIKLVTGDPEGVDLLMRQGKISQAIVAACDLWNFSKALEICKGHKRYLPLLVHLRTRYYGEIGLTNCNDEDPWATLENQYGSVSMEEVNKLMVE</sequence>
<dbReference type="InterPro" id="IPR015943">
    <property type="entry name" value="WD40/YVTN_repeat-like_dom_sf"/>
</dbReference>
<keyword evidence="6" id="KW-1185">Reference proteome</keyword>
<dbReference type="OrthoDB" id="10252623at2759"/>
<proteinExistence type="predicted"/>
<dbReference type="GO" id="GO:0060271">
    <property type="term" value="P:cilium assembly"/>
    <property type="evidence" value="ECO:0007669"/>
    <property type="project" value="TreeGrafter"/>
</dbReference>
<dbReference type="VEuPathDB" id="GiardiaDB:GMRT_11128"/>
<dbReference type="Pfam" id="PF23387">
    <property type="entry name" value="TPR_IFT80_172"/>
    <property type="match status" value="1"/>
</dbReference>
<dbReference type="GO" id="GO:0005929">
    <property type="term" value="C:cilium"/>
    <property type="evidence" value="ECO:0007669"/>
    <property type="project" value="UniProtKB-SubCell"/>
</dbReference>
<accession>A0A4Z1T8M6</accession>
<dbReference type="Gene3D" id="2.130.10.10">
    <property type="entry name" value="YVTN repeat-like/Quinoprotein amine dehydrogenase"/>
    <property type="match status" value="1"/>
</dbReference>
<evidence type="ECO:0000256" key="3">
    <source>
        <dbReference type="ARBA" id="ARBA00023273"/>
    </source>
</evidence>
<evidence type="ECO:0000313" key="5">
    <source>
        <dbReference type="EMBL" id="TNJ28929.1"/>
    </source>
</evidence>
<dbReference type="SUPFAM" id="SSF50978">
    <property type="entry name" value="WD40 repeat-like"/>
    <property type="match status" value="1"/>
</dbReference>
<dbReference type="InterPro" id="IPR056157">
    <property type="entry name" value="TPR_IFT80_172_dom"/>
</dbReference>
<dbReference type="GO" id="GO:0030992">
    <property type="term" value="C:intraciliary transport particle B"/>
    <property type="evidence" value="ECO:0007669"/>
    <property type="project" value="TreeGrafter"/>
</dbReference>
<feature type="domain" description="IFT80/172/WDR35 TPR" evidence="4">
    <location>
        <begin position="922"/>
        <end position="1030"/>
    </location>
</feature>
<dbReference type="AlphaFoldDB" id="A0A4Z1T8M6"/>
<evidence type="ECO:0000256" key="2">
    <source>
        <dbReference type="ARBA" id="ARBA00023069"/>
    </source>
</evidence>
<dbReference type="PANTHER" id="PTHR24098">
    <property type="entry name" value="OUTER SEGMENT 5"/>
    <property type="match status" value="1"/>
</dbReference>
<evidence type="ECO:0000313" key="6">
    <source>
        <dbReference type="Proteomes" id="UP000315496"/>
    </source>
</evidence>
<comment type="caution">
    <text evidence="5">The sequence shown here is derived from an EMBL/GenBank/DDBJ whole genome shotgun (WGS) entry which is preliminary data.</text>
</comment>
<dbReference type="EMBL" id="VDLU01000002">
    <property type="protein sequence ID" value="TNJ28929.1"/>
    <property type="molecule type" value="Genomic_DNA"/>
</dbReference>
<organism evidence="5 6">
    <name type="scientific">Giardia muris</name>
    <dbReference type="NCBI Taxonomy" id="5742"/>
    <lineage>
        <taxon>Eukaryota</taxon>
        <taxon>Metamonada</taxon>
        <taxon>Diplomonadida</taxon>
        <taxon>Hexamitidae</taxon>
        <taxon>Giardiinae</taxon>
        <taxon>Giardia</taxon>
    </lineage>
</organism>
<gene>
    <name evidence="5" type="ORF">GMRT_11128</name>
</gene>
<evidence type="ECO:0000259" key="4">
    <source>
        <dbReference type="Pfam" id="PF23387"/>
    </source>
</evidence>